<reference evidence="6 7" key="1">
    <citation type="journal article" date="2015" name="Genome Announc.">
        <title>Expanding the biotechnology potential of lactobacilli through comparative genomics of 213 strains and associated genera.</title>
        <authorList>
            <person name="Sun Z."/>
            <person name="Harris H.M."/>
            <person name="McCann A."/>
            <person name="Guo C."/>
            <person name="Argimon S."/>
            <person name="Zhang W."/>
            <person name="Yang X."/>
            <person name="Jeffery I.B."/>
            <person name="Cooney J.C."/>
            <person name="Kagawa T.F."/>
            <person name="Liu W."/>
            <person name="Song Y."/>
            <person name="Salvetti E."/>
            <person name="Wrobel A."/>
            <person name="Rasinkangas P."/>
            <person name="Parkhill J."/>
            <person name="Rea M.C."/>
            <person name="O'Sullivan O."/>
            <person name="Ritari J."/>
            <person name="Douillard F.P."/>
            <person name="Paul Ross R."/>
            <person name="Yang R."/>
            <person name="Briner A.E."/>
            <person name="Felis G.E."/>
            <person name="de Vos W.M."/>
            <person name="Barrangou R."/>
            <person name="Klaenhammer T.R."/>
            <person name="Caufield P.W."/>
            <person name="Cui Y."/>
            <person name="Zhang H."/>
            <person name="O'Toole P.W."/>
        </authorList>
    </citation>
    <scope>NUCLEOTIDE SEQUENCE [LARGE SCALE GENOMIC DNA]</scope>
    <source>
        <strain evidence="6 7">DSM 20183</strain>
    </source>
</reference>
<gene>
    <name evidence="6" type="ORF">FC72_GL002025</name>
</gene>
<keyword evidence="5" id="KW-0560">Oxidoreductase</keyword>
<accession>A0A0R1J711</accession>
<dbReference type="Proteomes" id="UP000050929">
    <property type="component" value="Unassembled WGS sequence"/>
</dbReference>
<evidence type="ECO:0000256" key="3">
    <source>
        <dbReference type="ARBA" id="ARBA00022630"/>
    </source>
</evidence>
<organism evidence="6 7">
    <name type="scientific">Companilactobacillus tucceti DSM 20183</name>
    <dbReference type="NCBI Taxonomy" id="1423811"/>
    <lineage>
        <taxon>Bacteria</taxon>
        <taxon>Bacillati</taxon>
        <taxon>Bacillota</taxon>
        <taxon>Bacilli</taxon>
        <taxon>Lactobacillales</taxon>
        <taxon>Lactobacillaceae</taxon>
        <taxon>Companilactobacillus</taxon>
    </lineage>
</organism>
<dbReference type="PATRIC" id="fig|1423811.3.peg.2069"/>
<evidence type="ECO:0000256" key="5">
    <source>
        <dbReference type="ARBA" id="ARBA00023002"/>
    </source>
</evidence>
<evidence type="ECO:0000256" key="4">
    <source>
        <dbReference type="ARBA" id="ARBA00022643"/>
    </source>
</evidence>
<comment type="function">
    <text evidence="1">Nitronate monooxygenase that uses molecular oxygen to catalyze the oxidative denitrification of alkyl nitronates. Acts on propionate 3-nitronate (P3N), the presumed physiological substrate. Probably functions in the detoxification of P3N, a metabolic poison produced by plants and fungi as a defense mechanism.</text>
</comment>
<proteinExistence type="predicted"/>
<keyword evidence="4" id="KW-0288">FMN</keyword>
<dbReference type="SUPFAM" id="SSF51412">
    <property type="entry name" value="Inosine monophosphate dehydrogenase (IMPDH)"/>
    <property type="match status" value="1"/>
</dbReference>
<dbReference type="GO" id="GO:0051213">
    <property type="term" value="F:dioxygenase activity"/>
    <property type="evidence" value="ECO:0007669"/>
    <property type="project" value="UniProtKB-KW"/>
</dbReference>
<comment type="caution">
    <text evidence="6">The sequence shown here is derived from an EMBL/GenBank/DDBJ whole genome shotgun (WGS) entry which is preliminary data.</text>
</comment>
<name>A0A0R1J711_9LACO</name>
<dbReference type="Gene3D" id="3.20.20.70">
    <property type="entry name" value="Aldolase class I"/>
    <property type="match status" value="1"/>
</dbReference>
<keyword evidence="6" id="KW-0223">Dioxygenase</keyword>
<evidence type="ECO:0000256" key="2">
    <source>
        <dbReference type="ARBA" id="ARBA00013457"/>
    </source>
</evidence>
<dbReference type="GO" id="GO:0018580">
    <property type="term" value="F:nitronate monooxygenase activity"/>
    <property type="evidence" value="ECO:0007669"/>
    <property type="project" value="InterPro"/>
</dbReference>
<dbReference type="EMBL" id="AZDG01000009">
    <property type="protein sequence ID" value="KRK64617.1"/>
    <property type="molecule type" value="Genomic_DNA"/>
</dbReference>
<dbReference type="CDD" id="cd04730">
    <property type="entry name" value="NPD_like"/>
    <property type="match status" value="1"/>
</dbReference>
<evidence type="ECO:0000313" key="6">
    <source>
        <dbReference type="EMBL" id="KRK64617.1"/>
    </source>
</evidence>
<evidence type="ECO:0000256" key="1">
    <source>
        <dbReference type="ARBA" id="ARBA00003535"/>
    </source>
</evidence>
<protein>
    <recommendedName>
        <fullName evidence="2">Probable nitronate monooxygenase</fullName>
    </recommendedName>
</protein>
<keyword evidence="3" id="KW-0285">Flavoprotein</keyword>
<keyword evidence="7" id="KW-1185">Reference proteome</keyword>
<dbReference type="AlphaFoldDB" id="A0A0R1J711"/>
<dbReference type="InterPro" id="IPR004136">
    <property type="entry name" value="NMO"/>
</dbReference>
<dbReference type="PANTHER" id="PTHR32332">
    <property type="entry name" value="2-NITROPROPANE DIOXYGENASE"/>
    <property type="match status" value="1"/>
</dbReference>
<dbReference type="Pfam" id="PF03060">
    <property type="entry name" value="NMO"/>
    <property type="match status" value="1"/>
</dbReference>
<dbReference type="STRING" id="1423811.FC72_GL002025"/>
<dbReference type="PANTHER" id="PTHR32332:SF20">
    <property type="entry name" value="2-NITROPROPANE DIOXYGENASE-LIKE PROTEIN"/>
    <property type="match status" value="1"/>
</dbReference>
<sequence length="334" mass="36466">MTMGNRITEILNIEKPIIQGPLLWLTDAKLVAAVSNAGGMGMLGFNAGQTAVTKSIDETIERMRQEIEKTKKLTDKPFGINFGPTGTDNDPFSEPMLKLIIEEKIPAVTYVGPIVPELFKKLKDNNIKIIYRYITPTIENAKEAEKNGADIIVATGFDEGGTVPERVIGTFSIVPMIVDAVDHTPVMAAGGITDERTAKAAFALGAEGVYVGTAFLASEESRMADNIKRQMPDINAEDVLMYRSVPAYYRSIPGELPNKLVEMDKAGKSNEDIFNASNRYEGMRLGMLEGDLSKGYASFGLGISNIHAIESVKTIVDRLNEGIEEAERSDKELI</sequence>
<evidence type="ECO:0000313" key="7">
    <source>
        <dbReference type="Proteomes" id="UP000050929"/>
    </source>
</evidence>
<dbReference type="InterPro" id="IPR013785">
    <property type="entry name" value="Aldolase_TIM"/>
</dbReference>